<feature type="non-terminal residue" evidence="1">
    <location>
        <position position="1"/>
    </location>
</feature>
<dbReference type="EMBL" id="BARU01010917">
    <property type="protein sequence ID" value="GAH38914.1"/>
    <property type="molecule type" value="Genomic_DNA"/>
</dbReference>
<protein>
    <submittedName>
        <fullName evidence="1">Uncharacterized protein</fullName>
    </submittedName>
</protein>
<gene>
    <name evidence="1" type="ORF">S03H2_20667</name>
</gene>
<comment type="caution">
    <text evidence="1">The sequence shown here is derived from an EMBL/GenBank/DDBJ whole genome shotgun (WGS) entry which is preliminary data.</text>
</comment>
<accession>X1GBE6</accession>
<name>X1GBE6_9ZZZZ</name>
<sequence length="82" mass="9844">DTVFIAEKNDRVLRLFPYKSKFYMDENEYHWEDGVTLEMSDERGLSWWHFPKNPIIWDLLEAVKFNTIDVDGFINGLISEEE</sequence>
<proteinExistence type="predicted"/>
<organism evidence="1">
    <name type="scientific">marine sediment metagenome</name>
    <dbReference type="NCBI Taxonomy" id="412755"/>
    <lineage>
        <taxon>unclassified sequences</taxon>
        <taxon>metagenomes</taxon>
        <taxon>ecological metagenomes</taxon>
    </lineage>
</organism>
<reference evidence="1" key="1">
    <citation type="journal article" date="2014" name="Front. Microbiol.">
        <title>High frequency of phylogenetically diverse reductive dehalogenase-homologous genes in deep subseafloor sedimentary metagenomes.</title>
        <authorList>
            <person name="Kawai M."/>
            <person name="Futagami T."/>
            <person name="Toyoda A."/>
            <person name="Takaki Y."/>
            <person name="Nishi S."/>
            <person name="Hori S."/>
            <person name="Arai W."/>
            <person name="Tsubouchi T."/>
            <person name="Morono Y."/>
            <person name="Uchiyama I."/>
            <person name="Ito T."/>
            <person name="Fujiyama A."/>
            <person name="Inagaki F."/>
            <person name="Takami H."/>
        </authorList>
    </citation>
    <scope>NUCLEOTIDE SEQUENCE</scope>
    <source>
        <strain evidence="1">Expedition CK06-06</strain>
    </source>
</reference>
<dbReference type="AlphaFoldDB" id="X1GBE6"/>
<evidence type="ECO:0000313" key="1">
    <source>
        <dbReference type="EMBL" id="GAH38914.1"/>
    </source>
</evidence>